<evidence type="ECO:0000256" key="2">
    <source>
        <dbReference type="ARBA" id="ARBA00023125"/>
    </source>
</evidence>
<dbReference type="InterPro" id="IPR050204">
    <property type="entry name" value="AraC_XylS_family_regulators"/>
</dbReference>
<dbReference type="GO" id="GO:0003700">
    <property type="term" value="F:DNA-binding transcription factor activity"/>
    <property type="evidence" value="ECO:0007669"/>
    <property type="project" value="InterPro"/>
</dbReference>
<dbReference type="SMART" id="SM00342">
    <property type="entry name" value="HTH_ARAC"/>
    <property type="match status" value="1"/>
</dbReference>
<name>A0A927F9A3_9BACT</name>
<gene>
    <name evidence="5" type="ORF">IEN85_14450</name>
</gene>
<keyword evidence="2" id="KW-0238">DNA-binding</keyword>
<dbReference type="PRINTS" id="PR00032">
    <property type="entry name" value="HTHARAC"/>
</dbReference>
<dbReference type="EMBL" id="JACYFG010000036">
    <property type="protein sequence ID" value="MBD5780697.1"/>
    <property type="molecule type" value="Genomic_DNA"/>
</dbReference>
<comment type="caution">
    <text evidence="5">The sequence shown here is derived from an EMBL/GenBank/DDBJ whole genome shotgun (WGS) entry which is preliminary data.</text>
</comment>
<evidence type="ECO:0000256" key="1">
    <source>
        <dbReference type="ARBA" id="ARBA00023015"/>
    </source>
</evidence>
<dbReference type="Pfam" id="PF12833">
    <property type="entry name" value="HTH_18"/>
    <property type="match status" value="1"/>
</dbReference>
<dbReference type="GO" id="GO:0043565">
    <property type="term" value="F:sequence-specific DNA binding"/>
    <property type="evidence" value="ECO:0007669"/>
    <property type="project" value="InterPro"/>
</dbReference>
<dbReference type="Gene3D" id="1.10.10.60">
    <property type="entry name" value="Homeodomain-like"/>
    <property type="match status" value="2"/>
</dbReference>
<dbReference type="InterPro" id="IPR020449">
    <property type="entry name" value="Tscrpt_reg_AraC-type_HTH"/>
</dbReference>
<dbReference type="PROSITE" id="PS01124">
    <property type="entry name" value="HTH_ARAC_FAMILY_2"/>
    <property type="match status" value="1"/>
</dbReference>
<keyword evidence="1" id="KW-0805">Transcription regulation</keyword>
<dbReference type="Proteomes" id="UP000622317">
    <property type="component" value="Unassembled WGS sequence"/>
</dbReference>
<dbReference type="SUPFAM" id="SSF51215">
    <property type="entry name" value="Regulatory protein AraC"/>
    <property type="match status" value="1"/>
</dbReference>
<reference evidence="5" key="1">
    <citation type="submission" date="2020-09" db="EMBL/GenBank/DDBJ databases">
        <title>Pelagicoccus enzymogenes sp. nov. with an EPS production, isolated from marine sediment.</title>
        <authorList>
            <person name="Feng X."/>
        </authorList>
    </citation>
    <scope>NUCLEOTIDE SEQUENCE</scope>
    <source>
        <strain evidence="5">NFK12</strain>
    </source>
</reference>
<dbReference type="Pfam" id="PF07883">
    <property type="entry name" value="Cupin_2"/>
    <property type="match status" value="1"/>
</dbReference>
<evidence type="ECO:0000313" key="5">
    <source>
        <dbReference type="EMBL" id="MBD5780697.1"/>
    </source>
</evidence>
<dbReference type="Gene3D" id="2.60.120.10">
    <property type="entry name" value="Jelly Rolls"/>
    <property type="match status" value="1"/>
</dbReference>
<organism evidence="5 6">
    <name type="scientific">Pelagicoccus enzymogenes</name>
    <dbReference type="NCBI Taxonomy" id="2773457"/>
    <lineage>
        <taxon>Bacteria</taxon>
        <taxon>Pseudomonadati</taxon>
        <taxon>Verrucomicrobiota</taxon>
        <taxon>Opitutia</taxon>
        <taxon>Puniceicoccales</taxon>
        <taxon>Pelagicoccaceae</taxon>
        <taxon>Pelagicoccus</taxon>
    </lineage>
</organism>
<sequence length="272" mass="31055">MVLKLGKNEGLAEGLWMGSHLELLYHRQDFFEEGSRFRWHEHPFWQIDFCLSGAIEVRVGERATVLDPGDCFVIGPRQRHCFAYLEPKNDYLSIKYELRESDRTPRLGCIRGDDTLKRFLRLLQALVPKGEHAPTADAEPLARVLEGLLSHLSAESDAVGGRDVGYGELVSRVLRIIDQGKGRLRQVGELARELGVTQGHLRARFKRETGASLKEKVDAVCMERARLLLAYSDRSVSELAEELGFPDLFAFSRYFKQRQGCSPRAYRHKLER</sequence>
<proteinExistence type="predicted"/>
<dbReference type="InterPro" id="IPR037923">
    <property type="entry name" value="HTH-like"/>
</dbReference>
<keyword evidence="6" id="KW-1185">Reference proteome</keyword>
<dbReference type="InterPro" id="IPR018060">
    <property type="entry name" value="HTH_AraC"/>
</dbReference>
<protein>
    <submittedName>
        <fullName evidence="5">Helix-turn-helix domain-containing protein</fullName>
    </submittedName>
</protein>
<dbReference type="InterPro" id="IPR013096">
    <property type="entry name" value="Cupin_2"/>
</dbReference>
<dbReference type="SUPFAM" id="SSF46689">
    <property type="entry name" value="Homeodomain-like"/>
    <property type="match status" value="1"/>
</dbReference>
<accession>A0A927F9A3</accession>
<dbReference type="InterPro" id="IPR009057">
    <property type="entry name" value="Homeodomain-like_sf"/>
</dbReference>
<feature type="domain" description="HTH araC/xylS-type" evidence="4">
    <location>
        <begin position="171"/>
        <end position="269"/>
    </location>
</feature>
<dbReference type="PANTHER" id="PTHR46796">
    <property type="entry name" value="HTH-TYPE TRANSCRIPTIONAL ACTIVATOR RHAS-RELATED"/>
    <property type="match status" value="1"/>
</dbReference>
<keyword evidence="3" id="KW-0804">Transcription</keyword>
<dbReference type="InterPro" id="IPR014710">
    <property type="entry name" value="RmlC-like_jellyroll"/>
</dbReference>
<evidence type="ECO:0000256" key="3">
    <source>
        <dbReference type="ARBA" id="ARBA00023163"/>
    </source>
</evidence>
<evidence type="ECO:0000313" key="6">
    <source>
        <dbReference type="Proteomes" id="UP000622317"/>
    </source>
</evidence>
<evidence type="ECO:0000259" key="4">
    <source>
        <dbReference type="PROSITE" id="PS01124"/>
    </source>
</evidence>
<dbReference type="AlphaFoldDB" id="A0A927F9A3"/>